<sequence length="91" mass="10223">MWIQAGDANTQFFHTVTQINRKKSFLSNFTMPDGTHTQDIGLIHEAAISYCKDVLNAPPTQPNPDLLNCIPTIITEEENDCITTPPTMEEF</sequence>
<feature type="non-terminal residue" evidence="1">
    <location>
        <position position="91"/>
    </location>
</feature>
<dbReference type="AlphaFoldDB" id="A0A7J7LBI9"/>
<name>A0A7J7LBI9_9MAGN</name>
<dbReference type="Proteomes" id="UP000541444">
    <property type="component" value="Unassembled WGS sequence"/>
</dbReference>
<reference evidence="1 2" key="1">
    <citation type="journal article" date="2020" name="IScience">
        <title>Genome Sequencing of the Endangered Kingdonia uniflora (Circaeasteraceae, Ranunculales) Reveals Potential Mechanisms of Evolutionary Specialization.</title>
        <authorList>
            <person name="Sun Y."/>
            <person name="Deng T."/>
            <person name="Zhang A."/>
            <person name="Moore M.J."/>
            <person name="Landis J.B."/>
            <person name="Lin N."/>
            <person name="Zhang H."/>
            <person name="Zhang X."/>
            <person name="Huang J."/>
            <person name="Zhang X."/>
            <person name="Sun H."/>
            <person name="Wang H."/>
        </authorList>
    </citation>
    <scope>NUCLEOTIDE SEQUENCE [LARGE SCALE GENOMIC DNA]</scope>
    <source>
        <strain evidence="1">TB1705</strain>
        <tissue evidence="1">Leaf</tissue>
    </source>
</reference>
<protein>
    <submittedName>
        <fullName evidence="1">Uncharacterized protein</fullName>
    </submittedName>
</protein>
<accession>A0A7J7LBI9</accession>
<gene>
    <name evidence="1" type="ORF">GIB67_024462</name>
</gene>
<dbReference type="OrthoDB" id="1303672at2759"/>
<evidence type="ECO:0000313" key="1">
    <source>
        <dbReference type="EMBL" id="KAF6139919.1"/>
    </source>
</evidence>
<keyword evidence="2" id="KW-1185">Reference proteome</keyword>
<organism evidence="1 2">
    <name type="scientific">Kingdonia uniflora</name>
    <dbReference type="NCBI Taxonomy" id="39325"/>
    <lineage>
        <taxon>Eukaryota</taxon>
        <taxon>Viridiplantae</taxon>
        <taxon>Streptophyta</taxon>
        <taxon>Embryophyta</taxon>
        <taxon>Tracheophyta</taxon>
        <taxon>Spermatophyta</taxon>
        <taxon>Magnoliopsida</taxon>
        <taxon>Ranunculales</taxon>
        <taxon>Circaeasteraceae</taxon>
        <taxon>Kingdonia</taxon>
    </lineage>
</organism>
<dbReference type="EMBL" id="JACGCM010002434">
    <property type="protein sequence ID" value="KAF6139919.1"/>
    <property type="molecule type" value="Genomic_DNA"/>
</dbReference>
<comment type="caution">
    <text evidence="1">The sequence shown here is derived from an EMBL/GenBank/DDBJ whole genome shotgun (WGS) entry which is preliminary data.</text>
</comment>
<evidence type="ECO:0000313" key="2">
    <source>
        <dbReference type="Proteomes" id="UP000541444"/>
    </source>
</evidence>
<proteinExistence type="predicted"/>